<organism evidence="1 2">
    <name type="scientific">Shigella flexneri</name>
    <dbReference type="NCBI Taxonomy" id="623"/>
    <lineage>
        <taxon>Bacteria</taxon>
        <taxon>Pseudomonadati</taxon>
        <taxon>Pseudomonadota</taxon>
        <taxon>Gammaproteobacteria</taxon>
        <taxon>Enterobacterales</taxon>
        <taxon>Enterobacteriaceae</taxon>
        <taxon>Shigella</taxon>
    </lineage>
</organism>
<accession>A0A0H2VY35</accession>
<dbReference type="EMBL" id="AE014073">
    <property type="protein sequence ID" value="AAP17553.1"/>
    <property type="molecule type" value="Genomic_DNA"/>
</dbReference>
<dbReference type="HOGENOM" id="CLU_2248289_0_0_6"/>
<gene>
    <name evidence="1" type="ordered locus">S2340</name>
</gene>
<dbReference type="Proteomes" id="UP000002673">
    <property type="component" value="Chromosome"/>
</dbReference>
<protein>
    <submittedName>
        <fullName evidence="1">Uncharacterized protein</fullName>
    </submittedName>
</protein>
<reference evidence="1 2" key="1">
    <citation type="journal article" date="2003" name="Infect. Immun.">
        <title>Complete genome sequence and comparative genomics of Shigella flexneri serotype 2a strain 2457T.</title>
        <authorList>
            <person name="Wei J."/>
            <person name="Goldberg M.B."/>
            <person name="Burland V."/>
            <person name="Venkatesan M.M."/>
            <person name="Deng W."/>
            <person name="Fournier G."/>
            <person name="Mayhew G.F."/>
            <person name="Plunkett G.III."/>
            <person name="Rose D.J."/>
            <person name="Darling A."/>
            <person name="Mau B."/>
            <person name="Perna N.T."/>
            <person name="Payne S.M."/>
            <person name="Runyen-Janecky L.J."/>
            <person name="Zhou S."/>
            <person name="Schwartz D.C."/>
            <person name="Blattner F.R."/>
        </authorList>
    </citation>
    <scope>NUCLEOTIDE SEQUENCE [LARGE SCALE GENOMIC DNA]</scope>
    <source>
        <strain evidence="2">ATCC 700930 / 2457T / Serotype 2a</strain>
    </source>
</reference>
<dbReference type="KEGG" id="sfx:S2340"/>
<dbReference type="AlphaFoldDB" id="A0A0H2VY35"/>
<evidence type="ECO:0000313" key="2">
    <source>
        <dbReference type="Proteomes" id="UP000002673"/>
    </source>
</evidence>
<evidence type="ECO:0000313" key="1">
    <source>
        <dbReference type="EMBL" id="AAP17553.1"/>
    </source>
</evidence>
<sequence length="104" mass="11491">MSEWASEDINAPSLLTGNPALQPQTGGILNIPANHQRIFTLFFTCRSQTNGDVVDQYAVEDRQQRLESRLLALKPSAQRNKQMCGECLGGVILTALFDPRSQAM</sequence>
<name>A0A0H2VY35_SHIFL</name>
<proteinExistence type="predicted"/>